<feature type="region of interest" description="Disordered" evidence="3">
    <location>
        <begin position="56"/>
        <end position="75"/>
    </location>
</feature>
<evidence type="ECO:0000256" key="2">
    <source>
        <dbReference type="ARBA" id="ARBA00022643"/>
    </source>
</evidence>
<dbReference type="Gene3D" id="3.40.50.360">
    <property type="match status" value="1"/>
</dbReference>
<gene>
    <name evidence="5" type="ORF">BJY01DRAFT_261174</name>
</gene>
<dbReference type="InterPro" id="IPR029039">
    <property type="entry name" value="Flavoprotein-like_sf"/>
</dbReference>
<sequence>MQILGLSGGSPNGNSEILLKTALQAAQEIAPPDAQIHFVRVPDISIPRHFRVSDAKSAQGAIEQSADPSATNEPDDRPFVLRAIMEADIIILSCPIYTRTIPGIVKHFQDMTMGPFQDTAMARHRQRMAAATGDSSSDEDFELLFKPRVAGLMAVGGAAGTDWTPFGLPLMHQMFFSMGIQVVSQFQVNGCGLPGSILLDAAALEKARQLGVLLVSQAGKQDVTFQGPQQGTCPLCHLDMIVVKDGNEVECATCGAQGRFVVEPGENLVTVEFNEEGRKSSVLTETGKDLHLQEIMRVAGSLRPRMAEVADSREHFKKLDTEWLVKFS</sequence>
<dbReference type="Pfam" id="PF03358">
    <property type="entry name" value="FMN_red"/>
    <property type="match status" value="1"/>
</dbReference>
<keyword evidence="6" id="KW-1185">Reference proteome</keyword>
<dbReference type="PANTHER" id="PTHR43278">
    <property type="entry name" value="NAD(P)H-DEPENDENT FMN-CONTAINING OXIDOREDUCTASE YWQN-RELATED"/>
    <property type="match status" value="1"/>
</dbReference>
<dbReference type="PANTHER" id="PTHR43278:SF4">
    <property type="entry name" value="NAD(P)H-DEPENDENT FMN-CONTAINING OXIDOREDUCTASE YWQN-RELATED"/>
    <property type="match status" value="1"/>
</dbReference>
<reference evidence="5 6" key="1">
    <citation type="submission" date="2024-07" db="EMBL/GenBank/DDBJ databases">
        <title>Section-level genome sequencing and comparative genomics of Aspergillus sections Usti and Cavernicolus.</title>
        <authorList>
            <consortium name="Lawrence Berkeley National Laboratory"/>
            <person name="Nybo J.L."/>
            <person name="Vesth T.C."/>
            <person name="Theobald S."/>
            <person name="Frisvad J.C."/>
            <person name="Larsen T.O."/>
            <person name="Kjaerboelling I."/>
            <person name="Rothschild-Mancinelli K."/>
            <person name="Lyhne E.K."/>
            <person name="Kogle M.E."/>
            <person name="Barry K."/>
            <person name="Clum A."/>
            <person name="Na H."/>
            <person name="Ledsgaard L."/>
            <person name="Lin J."/>
            <person name="Lipzen A."/>
            <person name="Kuo A."/>
            <person name="Riley R."/>
            <person name="Mondo S."/>
            <person name="Labutti K."/>
            <person name="Haridas S."/>
            <person name="Pangalinan J."/>
            <person name="Salamov A.A."/>
            <person name="Simmons B.A."/>
            <person name="Magnuson J.K."/>
            <person name="Chen J."/>
            <person name="Drula E."/>
            <person name="Henrissat B."/>
            <person name="Wiebenga A."/>
            <person name="Lubbers R.J."/>
            <person name="Gomes A.C."/>
            <person name="Makela M.R."/>
            <person name="Stajich J."/>
            <person name="Grigoriev I.V."/>
            <person name="Mortensen U.H."/>
            <person name="De Vries R.P."/>
            <person name="Baker S.E."/>
            <person name="Andersen M.R."/>
        </authorList>
    </citation>
    <scope>NUCLEOTIDE SEQUENCE [LARGE SCALE GENOMIC DNA]</scope>
    <source>
        <strain evidence="5 6">CBS 123904</strain>
    </source>
</reference>
<organism evidence="5 6">
    <name type="scientific">Aspergillus pseudoustus</name>
    <dbReference type="NCBI Taxonomy" id="1810923"/>
    <lineage>
        <taxon>Eukaryota</taxon>
        <taxon>Fungi</taxon>
        <taxon>Dikarya</taxon>
        <taxon>Ascomycota</taxon>
        <taxon>Pezizomycotina</taxon>
        <taxon>Eurotiomycetes</taxon>
        <taxon>Eurotiomycetidae</taxon>
        <taxon>Eurotiales</taxon>
        <taxon>Aspergillaceae</taxon>
        <taxon>Aspergillus</taxon>
        <taxon>Aspergillus subgen. Nidulantes</taxon>
    </lineage>
</organism>
<evidence type="ECO:0000256" key="3">
    <source>
        <dbReference type="SAM" id="MobiDB-lite"/>
    </source>
</evidence>
<dbReference type="EMBL" id="JBFXLU010000326">
    <property type="protein sequence ID" value="KAL2829631.1"/>
    <property type="molecule type" value="Genomic_DNA"/>
</dbReference>
<evidence type="ECO:0000313" key="6">
    <source>
        <dbReference type="Proteomes" id="UP001610446"/>
    </source>
</evidence>
<feature type="domain" description="NADPH-dependent FMN reductase-like" evidence="4">
    <location>
        <begin position="1"/>
        <end position="121"/>
    </location>
</feature>
<evidence type="ECO:0000259" key="4">
    <source>
        <dbReference type="Pfam" id="PF03358"/>
    </source>
</evidence>
<name>A0ABR4IPM1_9EURO</name>
<keyword evidence="2" id="KW-0288">FMN</keyword>
<evidence type="ECO:0000256" key="1">
    <source>
        <dbReference type="ARBA" id="ARBA00022630"/>
    </source>
</evidence>
<dbReference type="InterPro" id="IPR051796">
    <property type="entry name" value="ISF_SsuE-like"/>
</dbReference>
<accession>A0ABR4IPM1</accession>
<keyword evidence="1" id="KW-0285">Flavoprotein</keyword>
<dbReference type="Proteomes" id="UP001610446">
    <property type="component" value="Unassembled WGS sequence"/>
</dbReference>
<comment type="caution">
    <text evidence="5">The sequence shown here is derived from an EMBL/GenBank/DDBJ whole genome shotgun (WGS) entry which is preliminary data.</text>
</comment>
<protein>
    <submittedName>
        <fullName evidence="5">Flavoprotein-like protein</fullName>
    </submittedName>
</protein>
<proteinExistence type="predicted"/>
<dbReference type="SUPFAM" id="SSF52218">
    <property type="entry name" value="Flavoproteins"/>
    <property type="match status" value="1"/>
</dbReference>
<dbReference type="InterPro" id="IPR005025">
    <property type="entry name" value="FMN_Rdtase-like_dom"/>
</dbReference>
<evidence type="ECO:0000313" key="5">
    <source>
        <dbReference type="EMBL" id="KAL2829631.1"/>
    </source>
</evidence>